<comment type="caution">
    <text evidence="3">The sequence shown here is derived from an EMBL/GenBank/DDBJ whole genome shotgun (WGS) entry which is preliminary data.</text>
</comment>
<proteinExistence type="predicted"/>
<dbReference type="OrthoDB" id="426718at2759"/>
<evidence type="ECO:0000313" key="3">
    <source>
        <dbReference type="EMBL" id="CAB9529549.1"/>
    </source>
</evidence>
<dbReference type="CDD" id="cd00519">
    <property type="entry name" value="Lipase_3"/>
    <property type="match status" value="1"/>
</dbReference>
<evidence type="ECO:0000259" key="2">
    <source>
        <dbReference type="Pfam" id="PF01764"/>
    </source>
</evidence>
<dbReference type="SUPFAM" id="SSF53474">
    <property type="entry name" value="alpha/beta-Hydrolases"/>
    <property type="match status" value="1"/>
</dbReference>
<dbReference type="AlphaFoldDB" id="A0A9N8F184"/>
<sequence length="423" mass="47914">MTEGTTTTETKNPIPVTEQYNLKTDDDDIPKSEQAGTGRQGRVYSTAYSQKPGGLQVEDMIFGLKMAHLSCTDDTEGRLASPGPNTLAAVEHIVGKEDAKKPLSELLKKHFNFNMDCWIDESGWRHARAVDTQGYIASNEDTIVLSYRFTTSNMDWMTNLSMTTSEWEPDRDELIGHAGWCSCVDGLYTKYFTERGKPRIHTGFYNNFVYTIPMIRKYVLEPLLKSDATPKKVYVVGCSLGAAIATCAFCFILQEMQPSLEKPDFCNHKLINVTAGSPRVCSKQMRDQVMERMAKLRPLDRAVICRMVYNHDVVPHMPPNAIGFVHLDKLVYIPIDGHDILINPHMKETKSMAEVKTIVSNFRAANNASHPVPDSEDHHPDDDIKTRFEEECEKTPEPIKDHMPYWYLTCLERLKQRADAGDV</sequence>
<feature type="region of interest" description="Disordered" evidence="1">
    <location>
        <begin position="1"/>
        <end position="45"/>
    </location>
</feature>
<dbReference type="GO" id="GO:0006629">
    <property type="term" value="P:lipid metabolic process"/>
    <property type="evidence" value="ECO:0007669"/>
    <property type="project" value="InterPro"/>
</dbReference>
<reference evidence="3" key="1">
    <citation type="submission" date="2020-06" db="EMBL/GenBank/DDBJ databases">
        <authorList>
            <consortium name="Plant Systems Biology data submission"/>
        </authorList>
    </citation>
    <scope>NUCLEOTIDE SEQUENCE</scope>
    <source>
        <strain evidence="3">D6</strain>
    </source>
</reference>
<dbReference type="InterPro" id="IPR029058">
    <property type="entry name" value="AB_hydrolase_fold"/>
</dbReference>
<feature type="domain" description="Fungal lipase-type" evidence="2">
    <location>
        <begin position="144"/>
        <end position="320"/>
    </location>
</feature>
<gene>
    <name evidence="3" type="ORF">SEMRO_2540_G330640.1</name>
</gene>
<keyword evidence="4" id="KW-1185">Reference proteome</keyword>
<dbReference type="PANTHER" id="PTHR45856">
    <property type="entry name" value="ALPHA/BETA-HYDROLASES SUPERFAMILY PROTEIN"/>
    <property type="match status" value="1"/>
</dbReference>
<dbReference type="Pfam" id="PF01764">
    <property type="entry name" value="Lipase_3"/>
    <property type="match status" value="1"/>
</dbReference>
<dbReference type="InterPro" id="IPR051218">
    <property type="entry name" value="Sec_MonoDiacylglyc_Lipase"/>
</dbReference>
<organism evidence="3 4">
    <name type="scientific">Seminavis robusta</name>
    <dbReference type="NCBI Taxonomy" id="568900"/>
    <lineage>
        <taxon>Eukaryota</taxon>
        <taxon>Sar</taxon>
        <taxon>Stramenopiles</taxon>
        <taxon>Ochrophyta</taxon>
        <taxon>Bacillariophyta</taxon>
        <taxon>Bacillariophyceae</taxon>
        <taxon>Bacillariophycidae</taxon>
        <taxon>Naviculales</taxon>
        <taxon>Naviculaceae</taxon>
        <taxon>Seminavis</taxon>
    </lineage>
</organism>
<evidence type="ECO:0000313" key="4">
    <source>
        <dbReference type="Proteomes" id="UP001153069"/>
    </source>
</evidence>
<dbReference type="Proteomes" id="UP001153069">
    <property type="component" value="Unassembled WGS sequence"/>
</dbReference>
<evidence type="ECO:0000256" key="1">
    <source>
        <dbReference type="SAM" id="MobiDB-lite"/>
    </source>
</evidence>
<dbReference type="PANTHER" id="PTHR45856:SF24">
    <property type="entry name" value="FUNGAL LIPASE-LIKE DOMAIN-CONTAINING PROTEIN"/>
    <property type="match status" value="1"/>
</dbReference>
<accession>A0A9N8F184</accession>
<feature type="compositionally biased region" description="Low complexity" evidence="1">
    <location>
        <begin position="1"/>
        <end position="10"/>
    </location>
</feature>
<name>A0A9N8F184_9STRA</name>
<protein>
    <recommendedName>
        <fullName evidence="2">Fungal lipase-type domain-containing protein</fullName>
    </recommendedName>
</protein>
<dbReference type="Gene3D" id="3.40.50.1820">
    <property type="entry name" value="alpha/beta hydrolase"/>
    <property type="match status" value="1"/>
</dbReference>
<dbReference type="InterPro" id="IPR002921">
    <property type="entry name" value="Fungal_lipase-type"/>
</dbReference>
<dbReference type="EMBL" id="CAICTM010002538">
    <property type="protein sequence ID" value="CAB9529549.1"/>
    <property type="molecule type" value="Genomic_DNA"/>
</dbReference>